<proteinExistence type="predicted"/>
<organism evidence="3 4">
    <name type="scientific">Rhodofomes roseus</name>
    <dbReference type="NCBI Taxonomy" id="34475"/>
    <lineage>
        <taxon>Eukaryota</taxon>
        <taxon>Fungi</taxon>
        <taxon>Dikarya</taxon>
        <taxon>Basidiomycota</taxon>
        <taxon>Agaricomycotina</taxon>
        <taxon>Agaricomycetes</taxon>
        <taxon>Polyporales</taxon>
        <taxon>Rhodofomes</taxon>
    </lineage>
</organism>
<evidence type="ECO:0000313" key="4">
    <source>
        <dbReference type="Proteomes" id="UP000298390"/>
    </source>
</evidence>
<reference evidence="3 4" key="1">
    <citation type="submission" date="2019-01" db="EMBL/GenBank/DDBJ databases">
        <title>Genome sequencing of the rare red list fungi Fomitopsis rosea.</title>
        <authorList>
            <person name="Buettner E."/>
            <person name="Kellner H."/>
        </authorList>
    </citation>
    <scope>NUCLEOTIDE SEQUENCE [LARGE SCALE GENOMIC DNA]</scope>
    <source>
        <strain evidence="3 4">DSM 105464</strain>
    </source>
</reference>
<feature type="compositionally biased region" description="Basic residues" evidence="2">
    <location>
        <begin position="303"/>
        <end position="316"/>
    </location>
</feature>
<sequence length="441" mass="47495">MPSINEHPIEHPPPPPYEARRVPLPLPPPSSLPLAVTASSSTRSATPELPQPKRARARPAMPLGPRKPSASGRSRTGSVSSVVSNQLHGGPSTMRKPSMATRVRVVAKVPDHAGQVPRPYEGGSGTADVSAIRLLPLDILNGALPDEIARVEARCAELKTNYKLNVRRRRMLLGTLSSMADGSEPTDPASAMRISEELSEVTDALDSITEELYDVTTQLGQLNHLRDVHSSSALIMALHKLNRSLKKHLTEGQRLREQLGALEAERDEAWRQAQEVAQDFDDLAERALEQPATGAKDITPSRRSSRVFLARKHSARRTQNGLRNGPGHRRSQRSSVSSAQPASGVTPSSGVWSAGDKDIPPVPPVPPRSTLGIVTDLPSGRTAMSSSATPSSEFKAMTEAQKELCDMLGISLDDLKGPSRPSRRQSMSDALSLSNLLSPIP</sequence>
<dbReference type="AlphaFoldDB" id="A0A4Y9Y5D6"/>
<evidence type="ECO:0000256" key="1">
    <source>
        <dbReference type="SAM" id="Coils"/>
    </source>
</evidence>
<evidence type="ECO:0000313" key="3">
    <source>
        <dbReference type="EMBL" id="TFY57575.1"/>
    </source>
</evidence>
<feature type="compositionally biased region" description="Low complexity" evidence="2">
    <location>
        <begin position="32"/>
        <end position="46"/>
    </location>
</feature>
<dbReference type="EMBL" id="SEKV01000418">
    <property type="protein sequence ID" value="TFY57575.1"/>
    <property type="molecule type" value="Genomic_DNA"/>
</dbReference>
<feature type="compositionally biased region" description="Polar residues" evidence="2">
    <location>
        <begin position="382"/>
        <end position="392"/>
    </location>
</feature>
<feature type="coiled-coil region" evidence="1">
    <location>
        <begin position="238"/>
        <end position="265"/>
    </location>
</feature>
<feature type="region of interest" description="Disordered" evidence="2">
    <location>
        <begin position="290"/>
        <end position="397"/>
    </location>
</feature>
<accession>A0A4Y9Y5D6</accession>
<feature type="compositionally biased region" description="Low complexity" evidence="2">
    <location>
        <begin position="69"/>
        <end position="84"/>
    </location>
</feature>
<protein>
    <submittedName>
        <fullName evidence="3">Uncharacterized protein</fullName>
    </submittedName>
</protein>
<feature type="compositionally biased region" description="Low complexity" evidence="2">
    <location>
        <begin position="333"/>
        <end position="343"/>
    </location>
</feature>
<keyword evidence="1" id="KW-0175">Coiled coil</keyword>
<feature type="compositionally biased region" description="Polar residues" evidence="2">
    <location>
        <begin position="424"/>
        <end position="441"/>
    </location>
</feature>
<feature type="region of interest" description="Disordered" evidence="2">
    <location>
        <begin position="413"/>
        <end position="441"/>
    </location>
</feature>
<name>A0A4Y9Y5D6_9APHY</name>
<dbReference type="Proteomes" id="UP000298390">
    <property type="component" value="Unassembled WGS sequence"/>
</dbReference>
<evidence type="ECO:0000256" key="2">
    <source>
        <dbReference type="SAM" id="MobiDB-lite"/>
    </source>
</evidence>
<dbReference type="STRING" id="34475.A0A4Y9Y5D6"/>
<gene>
    <name evidence="3" type="ORF">EVJ58_g6945</name>
</gene>
<feature type="region of interest" description="Disordered" evidence="2">
    <location>
        <begin position="1"/>
        <end position="99"/>
    </location>
</feature>
<comment type="caution">
    <text evidence="3">The sequence shown here is derived from an EMBL/GenBank/DDBJ whole genome shotgun (WGS) entry which is preliminary data.</text>
</comment>